<organism evidence="2 3">
    <name type="scientific">Actinomycetospora corticicola</name>
    <dbReference type="NCBI Taxonomy" id="663602"/>
    <lineage>
        <taxon>Bacteria</taxon>
        <taxon>Bacillati</taxon>
        <taxon>Actinomycetota</taxon>
        <taxon>Actinomycetes</taxon>
        <taxon>Pseudonocardiales</taxon>
        <taxon>Pseudonocardiaceae</taxon>
        <taxon>Actinomycetospora</taxon>
    </lineage>
</organism>
<evidence type="ECO:0000313" key="2">
    <source>
        <dbReference type="EMBL" id="NYD35085.1"/>
    </source>
</evidence>
<protein>
    <submittedName>
        <fullName evidence="2">Uncharacterized protein YbjT (DUF2867 family)</fullName>
    </submittedName>
</protein>
<dbReference type="Gene3D" id="3.40.50.720">
    <property type="entry name" value="NAD(P)-binding Rossmann-like Domain"/>
    <property type="match status" value="1"/>
</dbReference>
<dbReference type="PANTHER" id="PTHR43162:SF1">
    <property type="entry name" value="PRESTALK A DIFFERENTIATION PROTEIN A"/>
    <property type="match status" value="1"/>
</dbReference>
<reference evidence="2 3" key="1">
    <citation type="submission" date="2020-07" db="EMBL/GenBank/DDBJ databases">
        <title>Sequencing the genomes of 1000 actinobacteria strains.</title>
        <authorList>
            <person name="Klenk H.-P."/>
        </authorList>
    </citation>
    <scope>NUCLEOTIDE SEQUENCE [LARGE SCALE GENOMIC DNA]</scope>
    <source>
        <strain evidence="2 3">DSM 45772</strain>
    </source>
</reference>
<dbReference type="InterPro" id="IPR016040">
    <property type="entry name" value="NAD(P)-bd_dom"/>
</dbReference>
<gene>
    <name evidence="2" type="ORF">BJ983_001187</name>
</gene>
<dbReference type="Pfam" id="PF13460">
    <property type="entry name" value="NAD_binding_10"/>
    <property type="match status" value="1"/>
</dbReference>
<sequence>MTVLVTGARGAVGSAVRSGLLAAGVDVRAAGRDPSVLPDDGSARVALDLDDPSSYGPALDGVDRVFVYVAEDLRPFARAMADAGVRHAVLLSSESVLTEPEPEPGGIAAHHADAETALRGAGITTTALRPGAFAGNTGQWSRGIAAGFVELPFPRSATTPIDERDIGDVAVAALLADPVDESVHVTGPESLTMAEQVAQVAERLGRPIEVRAVDPDVAREQMARFVPSAVVDSLFRYWRDTDGVPAPVTDEVARRTGHPARTYRQWLTEVFTGA</sequence>
<dbReference type="PANTHER" id="PTHR43162">
    <property type="match status" value="1"/>
</dbReference>
<dbReference type="SUPFAM" id="SSF51735">
    <property type="entry name" value="NAD(P)-binding Rossmann-fold domains"/>
    <property type="match status" value="1"/>
</dbReference>
<name>A0A7Y9DTD5_9PSEU</name>
<feature type="domain" description="NAD(P)-binding" evidence="1">
    <location>
        <begin position="7"/>
        <end position="174"/>
    </location>
</feature>
<evidence type="ECO:0000259" key="1">
    <source>
        <dbReference type="Pfam" id="PF13460"/>
    </source>
</evidence>
<dbReference type="RefSeq" id="WP_179792973.1">
    <property type="nucleotide sequence ID" value="NZ_BAABHP010000004.1"/>
</dbReference>
<accession>A0A7Y9DTD5</accession>
<dbReference type="InterPro" id="IPR051604">
    <property type="entry name" value="Ergot_Alk_Oxidoreductase"/>
</dbReference>
<evidence type="ECO:0000313" key="3">
    <source>
        <dbReference type="Proteomes" id="UP000535890"/>
    </source>
</evidence>
<proteinExistence type="predicted"/>
<dbReference type="EMBL" id="JACCBN010000001">
    <property type="protein sequence ID" value="NYD35085.1"/>
    <property type="molecule type" value="Genomic_DNA"/>
</dbReference>
<comment type="caution">
    <text evidence="2">The sequence shown here is derived from an EMBL/GenBank/DDBJ whole genome shotgun (WGS) entry which is preliminary data.</text>
</comment>
<dbReference type="AlphaFoldDB" id="A0A7Y9DTD5"/>
<dbReference type="InterPro" id="IPR036291">
    <property type="entry name" value="NAD(P)-bd_dom_sf"/>
</dbReference>
<dbReference type="Proteomes" id="UP000535890">
    <property type="component" value="Unassembled WGS sequence"/>
</dbReference>
<keyword evidence="3" id="KW-1185">Reference proteome</keyword>